<dbReference type="AlphaFoldDB" id="F5R9Y7"/>
<dbReference type="OrthoDB" id="192847at2"/>
<feature type="domain" description="Transcription elongation factor GreA/GreB C-terminal" evidence="1">
    <location>
        <begin position="56"/>
        <end position="130"/>
    </location>
</feature>
<dbReference type="GO" id="GO:0070063">
    <property type="term" value="F:RNA polymerase binding"/>
    <property type="evidence" value="ECO:0007669"/>
    <property type="project" value="InterPro"/>
</dbReference>
<dbReference type="EMBL" id="AFHG01000033">
    <property type="protein sequence ID" value="EGK72653.1"/>
    <property type="molecule type" value="Genomic_DNA"/>
</dbReference>
<dbReference type="FunFam" id="3.10.50.30:FF:000002">
    <property type="entry name" value="Regulator of nucleoside diphosphate kinase"/>
    <property type="match status" value="1"/>
</dbReference>
<reference evidence="3 4" key="1">
    <citation type="journal article" date="2011" name="J. Bacteriol.">
        <title>Genome sequence of Methyloversatilis universalis FAM5T, a methylotrophic representative of the order Rhodocyclales.</title>
        <authorList>
            <person name="Kittichotirat W."/>
            <person name="Good N.M."/>
            <person name="Hall R."/>
            <person name="Bringel F."/>
            <person name="Lajus A."/>
            <person name="Medigue C."/>
            <person name="Smalley N.E."/>
            <person name="Beck D."/>
            <person name="Bumgarner R."/>
            <person name="Vuilleumier S."/>
            <person name="Kalyuzhnaya M.G."/>
        </authorList>
    </citation>
    <scope>NUCLEOTIDE SEQUENCE [LARGE SCALE GENOMIC DNA]</scope>
    <source>
        <strain evidence="4">ATCC BAA-1314 / JCM 13912 / FAM5</strain>
    </source>
</reference>
<dbReference type="Gene3D" id="3.10.50.30">
    <property type="entry name" value="Transcription elongation factor, GreA/GreB, C-terminal domain"/>
    <property type="match status" value="1"/>
</dbReference>
<dbReference type="RefSeq" id="WP_008059564.1">
    <property type="nucleotide sequence ID" value="NZ_AFHG01000033.1"/>
</dbReference>
<dbReference type="NCBIfam" id="NF004396">
    <property type="entry name" value="PRK05753.1"/>
    <property type="match status" value="1"/>
</dbReference>
<dbReference type="Pfam" id="PF01272">
    <property type="entry name" value="GreA_GreB"/>
    <property type="match status" value="1"/>
</dbReference>
<dbReference type="GO" id="GO:0003677">
    <property type="term" value="F:DNA binding"/>
    <property type="evidence" value="ECO:0007669"/>
    <property type="project" value="InterPro"/>
</dbReference>
<accession>F5R9Y7</accession>
<proteinExistence type="predicted"/>
<evidence type="ECO:0000259" key="2">
    <source>
        <dbReference type="Pfam" id="PF14760"/>
    </source>
</evidence>
<dbReference type="InterPro" id="IPR023459">
    <property type="entry name" value="Tscrpt_elong_fac_GreA/B_fam"/>
</dbReference>
<dbReference type="Pfam" id="PF14760">
    <property type="entry name" value="Rnk_N"/>
    <property type="match status" value="1"/>
</dbReference>
<dbReference type="STRING" id="1000565.METUNv1_01063"/>
<keyword evidence="3" id="KW-0808">Transferase</keyword>
<dbReference type="SUPFAM" id="SSF54534">
    <property type="entry name" value="FKBP-like"/>
    <property type="match status" value="1"/>
</dbReference>
<evidence type="ECO:0000259" key="1">
    <source>
        <dbReference type="Pfam" id="PF01272"/>
    </source>
</evidence>
<evidence type="ECO:0000313" key="3">
    <source>
        <dbReference type="EMBL" id="EGK72653.1"/>
    </source>
</evidence>
<dbReference type="InterPro" id="IPR036953">
    <property type="entry name" value="GreA/GreB_C_sf"/>
</dbReference>
<sequence>MNKKSTTTKPTITLTELDADRLDALLSTLPARGMPGRDALAAELLRADIVPSREVPPDVVTMNSTVRFSIEPANETQSLTLVYPKDVSDGAGTVSVLAPVGSALLGLKEGDRIEWPGPSGGTLGVRIDKVVYQPERAGDYSR</sequence>
<evidence type="ECO:0000313" key="4">
    <source>
        <dbReference type="Proteomes" id="UP000005019"/>
    </source>
</evidence>
<dbReference type="GO" id="GO:0032784">
    <property type="term" value="P:regulation of DNA-templated transcription elongation"/>
    <property type="evidence" value="ECO:0007669"/>
    <property type="project" value="InterPro"/>
</dbReference>
<dbReference type="eggNOG" id="COG0782">
    <property type="taxonomic scope" value="Bacteria"/>
</dbReference>
<dbReference type="GO" id="GO:0016301">
    <property type="term" value="F:kinase activity"/>
    <property type="evidence" value="ECO:0007669"/>
    <property type="project" value="UniProtKB-KW"/>
</dbReference>
<keyword evidence="4" id="KW-1185">Reference proteome</keyword>
<comment type="caution">
    <text evidence="3">The sequence shown here is derived from an EMBL/GenBank/DDBJ whole genome shotgun (WGS) entry which is preliminary data.</text>
</comment>
<dbReference type="Gene3D" id="1.10.286.20">
    <property type="match status" value="1"/>
</dbReference>
<dbReference type="PANTHER" id="PTHR30437:SF5">
    <property type="entry name" value="REGULATOR OF NUCLEOSIDE DIPHOSPHATE KINASE"/>
    <property type="match status" value="1"/>
</dbReference>
<dbReference type="Proteomes" id="UP000005019">
    <property type="component" value="Unassembled WGS sequence"/>
</dbReference>
<keyword evidence="3" id="KW-0418">Kinase</keyword>
<name>F5R9Y7_METUF</name>
<protein>
    <submittedName>
        <fullName evidence="3">Regulator of nucleoside diphosphate kinase</fullName>
    </submittedName>
</protein>
<dbReference type="InterPro" id="IPR029462">
    <property type="entry name" value="Rnk_N"/>
</dbReference>
<dbReference type="InterPro" id="IPR001437">
    <property type="entry name" value="Tscrpt_elong_fac_GreA/B_C"/>
</dbReference>
<dbReference type="GO" id="GO:0006354">
    <property type="term" value="P:DNA-templated transcription elongation"/>
    <property type="evidence" value="ECO:0007669"/>
    <property type="project" value="TreeGrafter"/>
</dbReference>
<organism evidence="3 4">
    <name type="scientific">Methyloversatilis universalis (strain ATCC BAA-1314 / DSM 25237 / JCM 13912 / CCUG 52030 / FAM5)</name>
    <dbReference type="NCBI Taxonomy" id="1000565"/>
    <lineage>
        <taxon>Bacteria</taxon>
        <taxon>Pseudomonadati</taxon>
        <taxon>Pseudomonadota</taxon>
        <taxon>Betaproteobacteria</taxon>
        <taxon>Nitrosomonadales</taxon>
        <taxon>Sterolibacteriaceae</taxon>
        <taxon>Methyloversatilis</taxon>
    </lineage>
</organism>
<dbReference type="PANTHER" id="PTHR30437">
    <property type="entry name" value="TRANSCRIPTION ELONGATION FACTOR GREA"/>
    <property type="match status" value="1"/>
</dbReference>
<feature type="domain" description="Regulator of nucleoside diphosphate kinase N-terminal" evidence="2">
    <location>
        <begin position="10"/>
        <end position="50"/>
    </location>
</feature>
<gene>
    <name evidence="3" type="ORF">METUNv1_01063</name>
</gene>